<gene>
    <name evidence="1" type="ORF">NHX12_014782</name>
</gene>
<reference evidence="1" key="1">
    <citation type="submission" date="2022-07" db="EMBL/GenBank/DDBJ databases">
        <title>Chromosome-level genome of Muraenolepis orangiensis.</title>
        <authorList>
            <person name="Kim J."/>
        </authorList>
    </citation>
    <scope>NUCLEOTIDE SEQUENCE</scope>
    <source>
        <strain evidence="1">KU_S4_2022</strain>
        <tissue evidence="1">Muscle</tissue>
    </source>
</reference>
<organism evidence="1 2">
    <name type="scientific">Muraenolepis orangiensis</name>
    <name type="common">Patagonian moray cod</name>
    <dbReference type="NCBI Taxonomy" id="630683"/>
    <lineage>
        <taxon>Eukaryota</taxon>
        <taxon>Metazoa</taxon>
        <taxon>Chordata</taxon>
        <taxon>Craniata</taxon>
        <taxon>Vertebrata</taxon>
        <taxon>Euteleostomi</taxon>
        <taxon>Actinopterygii</taxon>
        <taxon>Neopterygii</taxon>
        <taxon>Teleostei</taxon>
        <taxon>Neoteleostei</taxon>
        <taxon>Acanthomorphata</taxon>
        <taxon>Zeiogadaria</taxon>
        <taxon>Gadariae</taxon>
        <taxon>Gadiformes</taxon>
        <taxon>Muraenolepidoidei</taxon>
        <taxon>Muraenolepididae</taxon>
        <taxon>Muraenolepis</taxon>
    </lineage>
</organism>
<dbReference type="AlphaFoldDB" id="A0A9Q0D9G9"/>
<accession>A0A9Q0D9G9</accession>
<keyword evidence="2" id="KW-1185">Reference proteome</keyword>
<proteinExistence type="predicted"/>
<sequence length="107" mass="11660">MEDQVSLLIGFSLRPKGQQYRSIRTTVRDASGMRCWKTSQHVLDVVVFVHSSLGARTLGAHTLGARTLGAHTLGARTLGAWTLGVRRLPGEDHTYWGYVKSPPTGGT</sequence>
<name>A0A9Q0D9G9_9TELE</name>
<dbReference type="EMBL" id="JANIIK010000119">
    <property type="protein sequence ID" value="KAJ3584286.1"/>
    <property type="molecule type" value="Genomic_DNA"/>
</dbReference>
<comment type="caution">
    <text evidence="1">The sequence shown here is derived from an EMBL/GenBank/DDBJ whole genome shotgun (WGS) entry which is preliminary data.</text>
</comment>
<dbReference type="Proteomes" id="UP001148018">
    <property type="component" value="Unassembled WGS sequence"/>
</dbReference>
<evidence type="ECO:0000313" key="2">
    <source>
        <dbReference type="Proteomes" id="UP001148018"/>
    </source>
</evidence>
<evidence type="ECO:0000313" key="1">
    <source>
        <dbReference type="EMBL" id="KAJ3584286.1"/>
    </source>
</evidence>
<protein>
    <submittedName>
        <fullName evidence="1">Uncharacterized protein</fullName>
    </submittedName>
</protein>